<proteinExistence type="inferred from homology"/>
<feature type="binding site" evidence="11">
    <location>
        <position position="225"/>
    </location>
    <ligand>
        <name>Zn(2+)</name>
        <dbReference type="ChEBI" id="CHEBI:29105"/>
        <label>1</label>
    </ligand>
</feature>
<evidence type="ECO:0000256" key="6">
    <source>
        <dbReference type="ARBA" id="ARBA00022833"/>
    </source>
</evidence>
<evidence type="ECO:0000256" key="10">
    <source>
        <dbReference type="ARBA" id="ARBA00067609"/>
    </source>
</evidence>
<dbReference type="FunFam" id="2.10.230.10:FF:000002">
    <property type="entry name" value="Molecular chaperone DnaJ"/>
    <property type="match status" value="1"/>
</dbReference>
<dbReference type="PROSITE" id="PS50076">
    <property type="entry name" value="DNAJ_2"/>
    <property type="match status" value="1"/>
</dbReference>
<dbReference type="GO" id="GO:0006260">
    <property type="term" value="P:DNA replication"/>
    <property type="evidence" value="ECO:0007669"/>
    <property type="project" value="UniProtKB-KW"/>
</dbReference>
<evidence type="ECO:0000256" key="12">
    <source>
        <dbReference type="PROSITE-ProRule" id="PRU00546"/>
    </source>
</evidence>
<dbReference type="InterPro" id="IPR012724">
    <property type="entry name" value="DnaJ"/>
</dbReference>
<dbReference type="GO" id="GO:0005524">
    <property type="term" value="F:ATP binding"/>
    <property type="evidence" value="ECO:0007669"/>
    <property type="project" value="InterPro"/>
</dbReference>
<comment type="function">
    <text evidence="11">Participates actively in the response to hyperosmotic and heat shock by preventing the aggregation of stress-denatured proteins and by disaggregating proteins, also in an autonomous, DnaK-independent fashion. Unfolded proteins bind initially to DnaJ; upon interaction with the DnaJ-bound protein, DnaK hydrolyzes its bound ATP, resulting in the formation of a stable complex. GrpE releases ADP from DnaK; ATP binding to DnaK triggers the release of the substrate protein, thus completing the reaction cycle. Several rounds of ATP-dependent interactions between DnaJ, DnaK and GrpE are required for fully efficient folding. Also involved, together with DnaK and GrpE, in the DNA replication of plasmids through activation of initiation proteins.</text>
</comment>
<feature type="repeat" description="CXXCXGXG motif" evidence="11">
    <location>
        <begin position="222"/>
        <end position="229"/>
    </location>
</feature>
<dbReference type="InterPro" id="IPR036869">
    <property type="entry name" value="J_dom_sf"/>
</dbReference>
<dbReference type="Pfam" id="PF00684">
    <property type="entry name" value="DnaJ_CXXCXGXG"/>
    <property type="match status" value="1"/>
</dbReference>
<evidence type="ECO:0000256" key="11">
    <source>
        <dbReference type="HAMAP-Rule" id="MF_01152"/>
    </source>
</evidence>
<evidence type="ECO:0000259" key="13">
    <source>
        <dbReference type="PROSITE" id="PS50076"/>
    </source>
</evidence>
<comment type="domain">
    <text evidence="11">The J domain is necessary and sufficient to stimulate DnaK ATPase activity. Zinc center 1 plays an important role in the autonomous, DnaK-independent chaperone activity of DnaJ. Zinc center 2 is essential for interaction with DnaK and for DnaJ activity.</text>
</comment>
<dbReference type="GO" id="GO:0042026">
    <property type="term" value="P:protein refolding"/>
    <property type="evidence" value="ECO:0007669"/>
    <property type="project" value="TreeGrafter"/>
</dbReference>
<dbReference type="NCBIfam" id="NF010872">
    <property type="entry name" value="PRK14279.1"/>
    <property type="match status" value="1"/>
</dbReference>
<dbReference type="NCBIfam" id="NF008035">
    <property type="entry name" value="PRK10767.1"/>
    <property type="match status" value="1"/>
</dbReference>
<comment type="cofactor">
    <cofactor evidence="11">
        <name>Zn(2+)</name>
        <dbReference type="ChEBI" id="CHEBI:29105"/>
    </cofactor>
    <text evidence="11">Binds 2 Zn(2+) ions per monomer.</text>
</comment>
<dbReference type="FunFam" id="2.60.260.20:FF:000005">
    <property type="entry name" value="Chaperone protein dnaJ 1, mitochondrial"/>
    <property type="match status" value="1"/>
</dbReference>
<comment type="caution">
    <text evidence="15">The sequence shown here is derived from an EMBL/GenBank/DDBJ whole genome shotgun (WGS) entry which is preliminary data.</text>
</comment>
<dbReference type="Pfam" id="PF01556">
    <property type="entry name" value="DnaJ_C"/>
    <property type="match status" value="1"/>
</dbReference>
<dbReference type="CDD" id="cd10719">
    <property type="entry name" value="DnaJ_zf"/>
    <property type="match status" value="1"/>
</dbReference>
<dbReference type="Proteomes" id="UP000444960">
    <property type="component" value="Unassembled WGS sequence"/>
</dbReference>
<evidence type="ECO:0000256" key="7">
    <source>
        <dbReference type="ARBA" id="ARBA00023016"/>
    </source>
</evidence>
<dbReference type="SMART" id="SM00271">
    <property type="entry name" value="DnaJ"/>
    <property type="match status" value="1"/>
</dbReference>
<dbReference type="InterPro" id="IPR002939">
    <property type="entry name" value="DnaJ_C"/>
</dbReference>
<feature type="binding site" evidence="11">
    <location>
        <position position="186"/>
    </location>
    <ligand>
        <name>Zn(2+)</name>
        <dbReference type="ChEBI" id="CHEBI:29105"/>
        <label>2</label>
    </ligand>
</feature>
<evidence type="ECO:0000256" key="5">
    <source>
        <dbReference type="ARBA" id="ARBA00022771"/>
    </source>
</evidence>
<dbReference type="GO" id="GO:0051082">
    <property type="term" value="F:unfolded protein binding"/>
    <property type="evidence" value="ECO:0007669"/>
    <property type="project" value="UniProtKB-UniRule"/>
</dbReference>
<dbReference type="GO" id="GO:0005737">
    <property type="term" value="C:cytoplasm"/>
    <property type="evidence" value="ECO:0007669"/>
    <property type="project" value="UniProtKB-SubCell"/>
</dbReference>
<dbReference type="OrthoDB" id="9779889at2"/>
<dbReference type="AlphaFoldDB" id="A0A7I9V4L3"/>
<dbReference type="GO" id="GO:0031072">
    <property type="term" value="F:heat shock protein binding"/>
    <property type="evidence" value="ECO:0007669"/>
    <property type="project" value="InterPro"/>
</dbReference>
<evidence type="ECO:0000313" key="15">
    <source>
        <dbReference type="EMBL" id="GEE00122.1"/>
    </source>
</evidence>
<dbReference type="NCBIfam" id="TIGR02349">
    <property type="entry name" value="DnaJ_bact"/>
    <property type="match status" value="1"/>
</dbReference>
<comment type="subcellular location">
    <subcellularLocation>
        <location evidence="11">Cytoplasm</location>
    </subcellularLocation>
</comment>
<dbReference type="GO" id="GO:0009408">
    <property type="term" value="P:response to heat"/>
    <property type="evidence" value="ECO:0007669"/>
    <property type="project" value="InterPro"/>
</dbReference>
<dbReference type="PROSITE" id="PS51188">
    <property type="entry name" value="ZF_CR"/>
    <property type="match status" value="1"/>
</dbReference>
<feature type="binding site" evidence="11">
    <location>
        <position position="208"/>
    </location>
    <ligand>
        <name>Zn(2+)</name>
        <dbReference type="ChEBI" id="CHEBI:29105"/>
        <label>2</label>
    </ligand>
</feature>
<feature type="binding site" evidence="11">
    <location>
        <position position="172"/>
    </location>
    <ligand>
        <name>Zn(2+)</name>
        <dbReference type="ChEBI" id="CHEBI:29105"/>
        <label>1</label>
    </ligand>
</feature>
<dbReference type="EMBL" id="BJOV01000002">
    <property type="protein sequence ID" value="GEE00122.1"/>
    <property type="molecule type" value="Genomic_DNA"/>
</dbReference>
<keyword evidence="7 11" id="KW-0346">Stress response</keyword>
<dbReference type="PANTHER" id="PTHR43096">
    <property type="entry name" value="DNAJ HOMOLOG 1, MITOCHONDRIAL-RELATED"/>
    <property type="match status" value="1"/>
</dbReference>
<feature type="repeat" description="CXXCXGXG motif" evidence="11">
    <location>
        <begin position="186"/>
        <end position="193"/>
    </location>
</feature>
<evidence type="ECO:0000256" key="2">
    <source>
        <dbReference type="ARBA" id="ARBA00022705"/>
    </source>
</evidence>
<dbReference type="RefSeq" id="WP_161894061.1">
    <property type="nucleotide sequence ID" value="NZ_BJOV01000002.1"/>
</dbReference>
<dbReference type="InterPro" id="IPR001305">
    <property type="entry name" value="HSP_DnaJ_Cys-rich_dom"/>
</dbReference>
<feature type="repeat" description="CXXCXGXG motif" evidence="11">
    <location>
        <begin position="169"/>
        <end position="176"/>
    </location>
</feature>
<dbReference type="InterPro" id="IPR001623">
    <property type="entry name" value="DnaJ_domain"/>
</dbReference>
<keyword evidence="1 11" id="KW-0963">Cytoplasm</keyword>
<dbReference type="PROSITE" id="PS00636">
    <property type="entry name" value="DNAJ_1"/>
    <property type="match status" value="1"/>
</dbReference>
<reference evidence="16" key="1">
    <citation type="submission" date="2019-06" db="EMBL/GenBank/DDBJ databases">
        <title>Gordonia isolated from sludge of a wastewater treatment plant.</title>
        <authorList>
            <person name="Tamura T."/>
            <person name="Aoyama K."/>
            <person name="Kang Y."/>
            <person name="Saito S."/>
            <person name="Akiyama N."/>
            <person name="Yazawa K."/>
            <person name="Gonoi T."/>
            <person name="Mikami Y."/>
        </authorList>
    </citation>
    <scope>NUCLEOTIDE SEQUENCE [LARGE SCALE GENOMIC DNA]</scope>
    <source>
        <strain evidence="16">NBRC 107696</strain>
    </source>
</reference>
<dbReference type="CDD" id="cd06257">
    <property type="entry name" value="DnaJ"/>
    <property type="match status" value="1"/>
</dbReference>
<organism evidence="15 16">
    <name type="scientific">Gordonia spumicola</name>
    <dbReference type="NCBI Taxonomy" id="589161"/>
    <lineage>
        <taxon>Bacteria</taxon>
        <taxon>Bacillati</taxon>
        <taxon>Actinomycetota</taxon>
        <taxon>Actinomycetes</taxon>
        <taxon>Mycobacteriales</taxon>
        <taxon>Gordoniaceae</taxon>
        <taxon>Gordonia</taxon>
    </lineage>
</organism>
<dbReference type="Gene3D" id="2.10.230.10">
    <property type="entry name" value="Heat shock protein DnaJ, cysteine-rich domain"/>
    <property type="match status" value="1"/>
</dbReference>
<dbReference type="Gene3D" id="2.60.260.20">
    <property type="entry name" value="Urease metallochaperone UreE, N-terminal domain"/>
    <property type="match status" value="2"/>
</dbReference>
<dbReference type="SUPFAM" id="SSF49493">
    <property type="entry name" value="HSP40/DnaJ peptide-binding domain"/>
    <property type="match status" value="2"/>
</dbReference>
<protein>
    <recommendedName>
        <fullName evidence="10 11">Chaperone protein DnaJ</fullName>
    </recommendedName>
</protein>
<dbReference type="CDD" id="cd10747">
    <property type="entry name" value="DnaJ_C"/>
    <property type="match status" value="1"/>
</dbReference>
<gene>
    <name evidence="15" type="primary">dnaJ_1</name>
    <name evidence="11" type="synonym">dnaJ</name>
    <name evidence="15" type="ORF">nbrc107696_05680</name>
</gene>
<feature type="binding site" evidence="11">
    <location>
        <position position="211"/>
    </location>
    <ligand>
        <name>Zn(2+)</name>
        <dbReference type="ChEBI" id="CHEBI:29105"/>
        <label>2</label>
    </ligand>
</feature>
<evidence type="ECO:0000256" key="8">
    <source>
        <dbReference type="ARBA" id="ARBA00023186"/>
    </source>
</evidence>
<evidence type="ECO:0000256" key="1">
    <source>
        <dbReference type="ARBA" id="ARBA00022490"/>
    </source>
</evidence>
<evidence type="ECO:0000259" key="14">
    <source>
        <dbReference type="PROSITE" id="PS51188"/>
    </source>
</evidence>
<keyword evidence="5 11" id="KW-0863">Zinc-finger</keyword>
<feature type="domain" description="J" evidence="13">
    <location>
        <begin position="11"/>
        <end position="76"/>
    </location>
</feature>
<dbReference type="PRINTS" id="PR00625">
    <property type="entry name" value="JDOMAIN"/>
</dbReference>
<keyword evidence="4 11" id="KW-0677">Repeat</keyword>
<dbReference type="Pfam" id="PF00226">
    <property type="entry name" value="DnaJ"/>
    <property type="match status" value="1"/>
</dbReference>
<dbReference type="InterPro" id="IPR008971">
    <property type="entry name" value="HSP40/DnaJ_pept-bd"/>
</dbReference>
<evidence type="ECO:0000313" key="16">
    <source>
        <dbReference type="Proteomes" id="UP000444960"/>
    </source>
</evidence>
<keyword evidence="16" id="KW-1185">Reference proteome</keyword>
<sequence>MAAQREWLDRDFYADLGVSSDATAEQIKKAYRKLARELHPDANPGDTAAEERFKRVSEAHSVLADDGKRKEYDEMRTLMASGRYRADGGPTGGFGGAGGFDIGDLFGAGAGGADASDLFGGLFGGRSRKTPSAPRQRRGNDLETETTLAFRDAVQGTTVQLRVTSPSPCTNCHGSGAKPGTSPRTCVNCNGSGFVSRNQGHFGFSEPCSDCQGTGTKIDDPCPDCSGSGITVRPRTINVRVPQGVEDGQRIRLAGQGEAGRRGAPSGDLYVTVHVTADKVFTRSGNDLKVELPVAFSELVLGATVSVPTLDGSVGVKIPAGTSDGRTLRLKGRGVPKRAGGAGDLLVTVKVAVPSKLDDAAVAAMKSYAEAERASGFDPRDGWAR</sequence>
<evidence type="ECO:0000256" key="9">
    <source>
        <dbReference type="ARBA" id="ARBA00061004"/>
    </source>
</evidence>
<dbReference type="Gene3D" id="1.10.287.110">
    <property type="entry name" value="DnaJ domain"/>
    <property type="match status" value="1"/>
</dbReference>
<dbReference type="InterPro" id="IPR018253">
    <property type="entry name" value="DnaJ_domain_CS"/>
</dbReference>
<keyword evidence="8 11" id="KW-0143">Chaperone</keyword>
<name>A0A7I9V4L3_9ACTN</name>
<dbReference type="PANTHER" id="PTHR43096:SF54">
    <property type="entry name" value="CHAPERONE PROTEIN DNAJ 1"/>
    <property type="match status" value="1"/>
</dbReference>
<feature type="binding site" evidence="11">
    <location>
        <position position="222"/>
    </location>
    <ligand>
        <name>Zn(2+)</name>
        <dbReference type="ChEBI" id="CHEBI:29105"/>
        <label>1</label>
    </ligand>
</feature>
<feature type="binding site" evidence="11">
    <location>
        <position position="189"/>
    </location>
    <ligand>
        <name>Zn(2+)</name>
        <dbReference type="ChEBI" id="CHEBI:29105"/>
        <label>2</label>
    </ligand>
</feature>
<feature type="binding site" evidence="11">
    <location>
        <position position="169"/>
    </location>
    <ligand>
        <name>Zn(2+)</name>
        <dbReference type="ChEBI" id="CHEBI:29105"/>
        <label>1</label>
    </ligand>
</feature>
<dbReference type="SUPFAM" id="SSF57938">
    <property type="entry name" value="DnaJ/Hsp40 cysteine-rich domain"/>
    <property type="match status" value="1"/>
</dbReference>
<dbReference type="SUPFAM" id="SSF46565">
    <property type="entry name" value="Chaperone J-domain"/>
    <property type="match status" value="1"/>
</dbReference>
<evidence type="ECO:0000256" key="3">
    <source>
        <dbReference type="ARBA" id="ARBA00022723"/>
    </source>
</evidence>
<dbReference type="InterPro" id="IPR036410">
    <property type="entry name" value="HSP_DnaJ_Cys-rich_dom_sf"/>
</dbReference>
<dbReference type="GO" id="GO:0008270">
    <property type="term" value="F:zinc ion binding"/>
    <property type="evidence" value="ECO:0007669"/>
    <property type="project" value="UniProtKB-UniRule"/>
</dbReference>
<accession>A0A7I9V4L3</accession>
<feature type="repeat" description="CXXCXGXG motif" evidence="11">
    <location>
        <begin position="208"/>
        <end position="215"/>
    </location>
</feature>
<keyword evidence="3 11" id="KW-0479">Metal-binding</keyword>
<keyword evidence="2 11" id="KW-0235">DNA replication</keyword>
<feature type="zinc finger region" description="CR-type" evidence="12">
    <location>
        <begin position="156"/>
        <end position="234"/>
    </location>
</feature>
<keyword evidence="6 11" id="KW-0862">Zinc</keyword>
<comment type="subunit">
    <text evidence="11">Homodimer.</text>
</comment>
<feature type="domain" description="CR-type" evidence="14">
    <location>
        <begin position="156"/>
        <end position="234"/>
    </location>
</feature>
<comment type="similarity">
    <text evidence="9 11">Belongs to the DnaJ family.</text>
</comment>
<dbReference type="HAMAP" id="MF_01152">
    <property type="entry name" value="DnaJ"/>
    <property type="match status" value="1"/>
</dbReference>
<evidence type="ECO:0000256" key="4">
    <source>
        <dbReference type="ARBA" id="ARBA00022737"/>
    </source>
</evidence>